<proteinExistence type="predicted"/>
<evidence type="ECO:0000256" key="1">
    <source>
        <dbReference type="SAM" id="MobiDB-lite"/>
    </source>
</evidence>
<feature type="compositionally biased region" description="Basic residues" evidence="1">
    <location>
        <begin position="110"/>
        <end position="121"/>
    </location>
</feature>
<organism evidence="2 3">
    <name type="scientific">Prunus persica</name>
    <name type="common">Peach</name>
    <name type="synonym">Amygdalus persica</name>
    <dbReference type="NCBI Taxonomy" id="3760"/>
    <lineage>
        <taxon>Eukaryota</taxon>
        <taxon>Viridiplantae</taxon>
        <taxon>Streptophyta</taxon>
        <taxon>Embryophyta</taxon>
        <taxon>Tracheophyta</taxon>
        <taxon>Spermatophyta</taxon>
        <taxon>Magnoliopsida</taxon>
        <taxon>eudicotyledons</taxon>
        <taxon>Gunneridae</taxon>
        <taxon>Pentapetalae</taxon>
        <taxon>rosids</taxon>
        <taxon>fabids</taxon>
        <taxon>Rosales</taxon>
        <taxon>Rosaceae</taxon>
        <taxon>Amygdaloideae</taxon>
        <taxon>Amygdaleae</taxon>
        <taxon>Prunus</taxon>
    </lineage>
</organism>
<dbReference type="Gramene" id="ONI18414">
    <property type="protein sequence ID" value="ONI18414"/>
    <property type="gene ID" value="PRUPE_3G214300"/>
</dbReference>
<sequence length="121" mass="14263">MEQRRTASEGHIRGIGVRMDNSSARKKEKRKKKKVMDTLDRLTDQRLMAPEEQLRGIGARMNSSSVRKKEKRERRRRKKKCHEHLGSVEKPKAHGSRMTTKGYWSPHGQVKCKRKKKKKRS</sequence>
<feature type="compositionally biased region" description="Basic residues" evidence="1">
    <location>
        <begin position="66"/>
        <end position="82"/>
    </location>
</feature>
<feature type="compositionally biased region" description="Basic and acidic residues" evidence="1">
    <location>
        <begin position="35"/>
        <end position="44"/>
    </location>
</feature>
<evidence type="ECO:0000313" key="2">
    <source>
        <dbReference type="EMBL" id="ONI18414.1"/>
    </source>
</evidence>
<gene>
    <name evidence="2" type="ORF">PRUPE_3G214300</name>
</gene>
<protein>
    <submittedName>
        <fullName evidence="2">Uncharacterized protein</fullName>
    </submittedName>
</protein>
<keyword evidence="3" id="KW-1185">Reference proteome</keyword>
<dbReference type="EMBL" id="CM007653">
    <property type="protein sequence ID" value="ONI18414.1"/>
    <property type="molecule type" value="Genomic_DNA"/>
</dbReference>
<feature type="compositionally biased region" description="Basic and acidic residues" evidence="1">
    <location>
        <begin position="1"/>
        <end position="12"/>
    </location>
</feature>
<reference evidence="2 3" key="1">
    <citation type="journal article" date="2013" name="Nat. Genet.">
        <title>The high-quality draft genome of peach (Prunus persica) identifies unique patterns of genetic diversity, domestication and genome evolution.</title>
        <authorList>
            <consortium name="International Peach Genome Initiative"/>
            <person name="Verde I."/>
            <person name="Abbott A.G."/>
            <person name="Scalabrin S."/>
            <person name="Jung S."/>
            <person name="Shu S."/>
            <person name="Marroni F."/>
            <person name="Zhebentyayeva T."/>
            <person name="Dettori M.T."/>
            <person name="Grimwood J."/>
            <person name="Cattonaro F."/>
            <person name="Zuccolo A."/>
            <person name="Rossini L."/>
            <person name="Jenkins J."/>
            <person name="Vendramin E."/>
            <person name="Meisel L.A."/>
            <person name="Decroocq V."/>
            <person name="Sosinski B."/>
            <person name="Prochnik S."/>
            <person name="Mitros T."/>
            <person name="Policriti A."/>
            <person name="Cipriani G."/>
            <person name="Dondini L."/>
            <person name="Ficklin S."/>
            <person name="Goodstein D.M."/>
            <person name="Xuan P."/>
            <person name="Del Fabbro C."/>
            <person name="Aramini V."/>
            <person name="Copetti D."/>
            <person name="Gonzalez S."/>
            <person name="Horner D.S."/>
            <person name="Falchi R."/>
            <person name="Lucas S."/>
            <person name="Mica E."/>
            <person name="Maldonado J."/>
            <person name="Lazzari B."/>
            <person name="Bielenberg D."/>
            <person name="Pirona R."/>
            <person name="Miculan M."/>
            <person name="Barakat A."/>
            <person name="Testolin R."/>
            <person name="Stella A."/>
            <person name="Tartarini S."/>
            <person name="Tonutti P."/>
            <person name="Arus P."/>
            <person name="Orellana A."/>
            <person name="Wells C."/>
            <person name="Main D."/>
            <person name="Vizzotto G."/>
            <person name="Silva H."/>
            <person name="Salamini F."/>
            <person name="Schmutz J."/>
            <person name="Morgante M."/>
            <person name="Rokhsar D.S."/>
        </authorList>
    </citation>
    <scope>NUCLEOTIDE SEQUENCE [LARGE SCALE GENOMIC DNA]</scope>
    <source>
        <strain evidence="3">cv. Nemared</strain>
    </source>
</reference>
<accession>A0A251Q3P0</accession>
<feature type="region of interest" description="Disordered" evidence="1">
    <location>
        <begin position="1"/>
        <end position="121"/>
    </location>
</feature>
<feature type="compositionally biased region" description="Basic and acidic residues" evidence="1">
    <location>
        <begin position="83"/>
        <end position="92"/>
    </location>
</feature>
<dbReference type="AlphaFoldDB" id="A0A251Q3P0"/>
<feature type="compositionally biased region" description="Basic residues" evidence="1">
    <location>
        <begin position="24"/>
        <end position="34"/>
    </location>
</feature>
<name>A0A251Q3P0_PRUPE</name>
<evidence type="ECO:0000313" key="3">
    <source>
        <dbReference type="Proteomes" id="UP000006882"/>
    </source>
</evidence>
<dbReference type="Proteomes" id="UP000006882">
    <property type="component" value="Chromosome G3"/>
</dbReference>